<comment type="caution">
    <text evidence="3">The sequence shown here is derived from an EMBL/GenBank/DDBJ whole genome shotgun (WGS) entry which is preliminary data.</text>
</comment>
<dbReference type="InterPro" id="IPR000073">
    <property type="entry name" value="AB_hydrolase_1"/>
</dbReference>
<name>A0A7X6I2H5_9ENTE</name>
<dbReference type="Pfam" id="PF07993">
    <property type="entry name" value="NAD_binding_4"/>
    <property type="match status" value="1"/>
</dbReference>
<feature type="domain" description="Thioester reductase (TE)" evidence="2">
    <location>
        <begin position="6"/>
        <end position="235"/>
    </location>
</feature>
<dbReference type="Gene3D" id="3.40.50.1820">
    <property type="entry name" value="alpha/beta hydrolase"/>
    <property type="match status" value="1"/>
</dbReference>
<feature type="domain" description="AB hydrolase-1" evidence="1">
    <location>
        <begin position="376"/>
        <end position="492"/>
    </location>
</feature>
<dbReference type="GO" id="GO:0016787">
    <property type="term" value="F:hydrolase activity"/>
    <property type="evidence" value="ECO:0007669"/>
    <property type="project" value="UniProtKB-KW"/>
</dbReference>
<keyword evidence="3" id="KW-0378">Hydrolase</keyword>
<dbReference type="InterPro" id="IPR029058">
    <property type="entry name" value="AB_hydrolase_fold"/>
</dbReference>
<accession>A0A7X6I2H5</accession>
<dbReference type="InterPro" id="IPR036291">
    <property type="entry name" value="NAD(P)-bd_dom_sf"/>
</dbReference>
<dbReference type="AlphaFoldDB" id="A0A7X6I2H5"/>
<evidence type="ECO:0000259" key="2">
    <source>
        <dbReference type="Pfam" id="PF07993"/>
    </source>
</evidence>
<dbReference type="SUPFAM" id="SSF53474">
    <property type="entry name" value="alpha/beta-Hydrolases"/>
    <property type="match status" value="1"/>
</dbReference>
<dbReference type="InterPro" id="IPR013120">
    <property type="entry name" value="FAR_NAD-bd"/>
</dbReference>
<gene>
    <name evidence="3" type="ORF">HED35_05440</name>
</gene>
<dbReference type="InterPro" id="IPR051783">
    <property type="entry name" value="NAD(P)-dependent_oxidoreduct"/>
</dbReference>
<dbReference type="SUPFAM" id="SSF51735">
    <property type="entry name" value="NAD(P)-binding Rossmann-fold domains"/>
    <property type="match status" value="1"/>
</dbReference>
<dbReference type="GO" id="GO:0005737">
    <property type="term" value="C:cytoplasm"/>
    <property type="evidence" value="ECO:0007669"/>
    <property type="project" value="TreeGrafter"/>
</dbReference>
<protein>
    <submittedName>
        <fullName evidence="3">Alpha/beta fold hydrolase</fullName>
    </submittedName>
</protein>
<dbReference type="Pfam" id="PF00561">
    <property type="entry name" value="Abhydrolase_1"/>
    <property type="match status" value="1"/>
</dbReference>
<dbReference type="Gene3D" id="3.40.50.720">
    <property type="entry name" value="NAD(P)-binding Rossmann-like Domain"/>
    <property type="match status" value="1"/>
</dbReference>
<reference evidence="3 4" key="1">
    <citation type="submission" date="2020-03" db="EMBL/GenBank/DDBJ databases">
        <title>Bacterial samples isolated from urine from healthy bovine heifers (Gyr breed).</title>
        <authorList>
            <person name="Giannattasio-Ferraz S."/>
            <person name="Maskeri L."/>
            <person name="Penido A."/>
            <person name="Barbosa-Stancioli E.F."/>
            <person name="Putonti C."/>
        </authorList>
    </citation>
    <scope>NUCLEOTIDE SEQUENCE [LARGE SCALE GENOMIC DNA]</scope>
    <source>
        <strain evidence="3 4">UFMG-H7</strain>
    </source>
</reference>
<sequence>MNILIIGSTGFIGKEVVKQLADKDINLTLLVRNKEKAKYLQKLNKSKIQLITGDLTLPNLDLSFKDKEIALSCNSIIHCGGPMDITLTKEDAKTAFLNGAKHVADLAKEIHKKNGIKQFIHIVGYMSPFSANPNNWLDLDVFEETHPLLLNDSYYEQMKFQADILIRHITLEENIPLIVINPPTVIGNKDTGETEQLAGFGLFMKIIRKGLLPIIPGGEDYRLPVIHRDVLANFIVDSLLKPVNQSATYTLVQNKNEDIKLPELMSIVSNTMNMKAPKLVIPMPLLKTVMTLGGSRVTGVSKSSLNFMTKRKFNNQQVTTDFPATLVKNLSAKESLPLVIADIDYTLTFGNREIAPFTRKSINQTCFYSLNGLGKTIVLIHGLLSEASDLFSLGIELNKKTGRPILIVYLPGFGRSPFKSDKSILNPYLDVIKIIQQETGSEATFIGHSFGAALLLYAYENKILLQPPVQKIATDLPLWMNRIVLKAASTKQLSNHFMKQGLFSVEEEIPDTYFQNLNKSFSSPRILNTNLLLNNRLQQMTFTLSLSENISSILGTEDKSYAKPNNFYVIATLFFGHHFPISQPLKTAEVIEELV</sequence>
<dbReference type="EMBL" id="JAAVMB010000004">
    <property type="protein sequence ID" value="NKC67523.1"/>
    <property type="molecule type" value="Genomic_DNA"/>
</dbReference>
<dbReference type="RefSeq" id="WP_167806700.1">
    <property type="nucleotide sequence ID" value="NZ_JAAVMB010000004.1"/>
</dbReference>
<evidence type="ECO:0000313" key="4">
    <source>
        <dbReference type="Proteomes" id="UP000521358"/>
    </source>
</evidence>
<evidence type="ECO:0000313" key="3">
    <source>
        <dbReference type="EMBL" id="NKC67523.1"/>
    </source>
</evidence>
<dbReference type="PANTHER" id="PTHR48079">
    <property type="entry name" value="PROTEIN YEEZ"/>
    <property type="match status" value="1"/>
</dbReference>
<proteinExistence type="predicted"/>
<dbReference type="PANTHER" id="PTHR48079:SF6">
    <property type="entry name" value="NAD(P)-BINDING DOMAIN-CONTAINING PROTEIN-RELATED"/>
    <property type="match status" value="1"/>
</dbReference>
<organism evidence="3 4">
    <name type="scientific">Vagococcus fluvialis</name>
    <dbReference type="NCBI Taxonomy" id="2738"/>
    <lineage>
        <taxon>Bacteria</taxon>
        <taxon>Bacillati</taxon>
        <taxon>Bacillota</taxon>
        <taxon>Bacilli</taxon>
        <taxon>Lactobacillales</taxon>
        <taxon>Enterococcaceae</taxon>
        <taxon>Vagococcus</taxon>
    </lineage>
</organism>
<dbReference type="GO" id="GO:0004029">
    <property type="term" value="F:aldehyde dehydrogenase (NAD+) activity"/>
    <property type="evidence" value="ECO:0007669"/>
    <property type="project" value="TreeGrafter"/>
</dbReference>
<evidence type="ECO:0000259" key="1">
    <source>
        <dbReference type="Pfam" id="PF00561"/>
    </source>
</evidence>
<dbReference type="Proteomes" id="UP000521358">
    <property type="component" value="Unassembled WGS sequence"/>
</dbReference>